<comment type="caution">
    <text evidence="1">The sequence shown here is derived from an EMBL/GenBank/DDBJ whole genome shotgun (WGS) entry which is preliminary data.</text>
</comment>
<organism evidence="1 2">
    <name type="scientific">Brassica cretica</name>
    <name type="common">Mustard</name>
    <dbReference type="NCBI Taxonomy" id="69181"/>
    <lineage>
        <taxon>Eukaryota</taxon>
        <taxon>Viridiplantae</taxon>
        <taxon>Streptophyta</taxon>
        <taxon>Embryophyta</taxon>
        <taxon>Tracheophyta</taxon>
        <taxon>Spermatophyta</taxon>
        <taxon>Magnoliopsida</taxon>
        <taxon>eudicotyledons</taxon>
        <taxon>Gunneridae</taxon>
        <taxon>Pentapetalae</taxon>
        <taxon>rosids</taxon>
        <taxon>malvids</taxon>
        <taxon>Brassicales</taxon>
        <taxon>Brassicaceae</taxon>
        <taxon>Brassiceae</taxon>
        <taxon>Brassica</taxon>
    </lineage>
</organism>
<dbReference type="EMBL" id="QGKV02000299">
    <property type="protein sequence ID" value="KAF3596228.1"/>
    <property type="molecule type" value="Genomic_DNA"/>
</dbReference>
<reference evidence="1 2" key="1">
    <citation type="journal article" date="2020" name="BMC Genomics">
        <title>Intraspecific diversification of the crop wild relative Brassica cretica Lam. using demographic model selection.</title>
        <authorList>
            <person name="Kioukis A."/>
            <person name="Michalopoulou V.A."/>
            <person name="Briers L."/>
            <person name="Pirintsos S."/>
            <person name="Studholme D.J."/>
            <person name="Pavlidis P."/>
            <person name="Sarris P.F."/>
        </authorList>
    </citation>
    <scope>NUCLEOTIDE SEQUENCE [LARGE SCALE GENOMIC DNA]</scope>
    <source>
        <strain evidence="2">cv. PFS-1207/04</strain>
    </source>
</reference>
<proteinExistence type="predicted"/>
<sequence length="84" mass="9621">MKISKEHAESIEDSNSLHILWGRFAYDMLMSSIKERNEISLSQKTIAVRTMQLLGHCDDDPEDVNEKASKKHTLSLVHARNVNK</sequence>
<protein>
    <submittedName>
        <fullName evidence="1">Uncharacterized protein</fullName>
    </submittedName>
</protein>
<name>A0ABQ7EI19_BRACR</name>
<keyword evidence="2" id="KW-1185">Reference proteome</keyword>
<accession>A0ABQ7EI19</accession>
<evidence type="ECO:0000313" key="2">
    <source>
        <dbReference type="Proteomes" id="UP000266723"/>
    </source>
</evidence>
<evidence type="ECO:0000313" key="1">
    <source>
        <dbReference type="EMBL" id="KAF3596228.1"/>
    </source>
</evidence>
<gene>
    <name evidence="1" type="ORF">DY000_02024311</name>
</gene>
<dbReference type="Proteomes" id="UP000266723">
    <property type="component" value="Unassembled WGS sequence"/>
</dbReference>